<evidence type="ECO:0008006" key="4">
    <source>
        <dbReference type="Google" id="ProtNLM"/>
    </source>
</evidence>
<name>A0A1G2PLF6_9BACT</name>
<feature type="transmembrane region" description="Helical" evidence="1">
    <location>
        <begin position="12"/>
        <end position="31"/>
    </location>
</feature>
<dbReference type="Pfam" id="PF04402">
    <property type="entry name" value="SIMPL"/>
    <property type="match status" value="1"/>
</dbReference>
<accession>A0A1G2PLF6</accession>
<dbReference type="GO" id="GO:0006974">
    <property type="term" value="P:DNA damage response"/>
    <property type="evidence" value="ECO:0007669"/>
    <property type="project" value="TreeGrafter"/>
</dbReference>
<evidence type="ECO:0000313" key="3">
    <source>
        <dbReference type="Proteomes" id="UP000178646"/>
    </source>
</evidence>
<gene>
    <name evidence="2" type="ORF">A2W59_00370</name>
</gene>
<protein>
    <recommendedName>
        <fullName evidence="4">26 kDa periplasmic immunogenic protein</fullName>
    </recommendedName>
</protein>
<dbReference type="Gene3D" id="3.30.110.170">
    <property type="entry name" value="Protein of unknown function (DUF541), domain 1"/>
    <property type="match status" value="1"/>
</dbReference>
<reference evidence="2 3" key="1">
    <citation type="journal article" date="2016" name="Nat. Commun.">
        <title>Thousands of microbial genomes shed light on interconnected biogeochemical processes in an aquifer system.</title>
        <authorList>
            <person name="Anantharaman K."/>
            <person name="Brown C.T."/>
            <person name="Hug L.A."/>
            <person name="Sharon I."/>
            <person name="Castelle C.J."/>
            <person name="Probst A.J."/>
            <person name="Thomas B.C."/>
            <person name="Singh A."/>
            <person name="Wilkins M.J."/>
            <person name="Karaoz U."/>
            <person name="Brodie E.L."/>
            <person name="Williams K.H."/>
            <person name="Hubbard S.S."/>
            <person name="Banfield J.F."/>
        </authorList>
    </citation>
    <scope>NUCLEOTIDE SEQUENCE [LARGE SCALE GENOMIC DNA]</scope>
</reference>
<dbReference type="AlphaFoldDB" id="A0A1G2PLF6"/>
<dbReference type="InterPro" id="IPR007497">
    <property type="entry name" value="SIMPL/DUF541"/>
</dbReference>
<dbReference type="Gene3D" id="3.30.70.2970">
    <property type="entry name" value="Protein of unknown function (DUF541), domain 2"/>
    <property type="match status" value="1"/>
</dbReference>
<dbReference type="Proteomes" id="UP000178646">
    <property type="component" value="Unassembled WGS sequence"/>
</dbReference>
<evidence type="ECO:0000313" key="2">
    <source>
        <dbReference type="EMBL" id="OHA49164.1"/>
    </source>
</evidence>
<proteinExistence type="predicted"/>
<organism evidence="2 3">
    <name type="scientific">Candidatus Terrybacteria bacterium RIFCSPHIGHO2_02_41_19</name>
    <dbReference type="NCBI Taxonomy" id="1802364"/>
    <lineage>
        <taxon>Bacteria</taxon>
        <taxon>Candidatus Terryibacteriota</taxon>
    </lineage>
</organism>
<sequence>MDKKIKNYFGMGALVSMVILAISSLIFANIYSKSIEPSSYRSFSVSGEGKVVAIPDVAQFTFSVITEGGKDVGALQQENTQKANRAIALLKDNGVEDKDIRTAGYSLQPRYQYFSCPAGKNSSAKPCPPPEIIGYSLNQTVSVKIRDFEKAGEILSGVVQSGVNSVSELSFTLDDKTEIENQARQEAIANAIKKAESIAQAGNFNLGKILSINENENYFPVFNQYKTLEIGESEDFASSAPVIEPGSQEVSIGVTISYEIR</sequence>
<comment type="caution">
    <text evidence="2">The sequence shown here is derived from an EMBL/GenBank/DDBJ whole genome shotgun (WGS) entry which is preliminary data.</text>
</comment>
<keyword evidence="1" id="KW-1133">Transmembrane helix</keyword>
<dbReference type="PANTHER" id="PTHR34387:SF1">
    <property type="entry name" value="PERIPLASMIC IMMUNOGENIC PROTEIN"/>
    <property type="match status" value="1"/>
</dbReference>
<dbReference type="EMBL" id="MHSU01000036">
    <property type="protein sequence ID" value="OHA49164.1"/>
    <property type="molecule type" value="Genomic_DNA"/>
</dbReference>
<keyword evidence="1" id="KW-0812">Transmembrane</keyword>
<evidence type="ECO:0000256" key="1">
    <source>
        <dbReference type="SAM" id="Phobius"/>
    </source>
</evidence>
<dbReference type="InterPro" id="IPR052022">
    <property type="entry name" value="26kDa_periplasmic_antigen"/>
</dbReference>
<dbReference type="PANTHER" id="PTHR34387">
    <property type="entry name" value="SLR1258 PROTEIN"/>
    <property type="match status" value="1"/>
</dbReference>
<keyword evidence="1" id="KW-0472">Membrane</keyword>